<reference evidence="1 2" key="1">
    <citation type="submission" date="2019-02" db="EMBL/GenBank/DDBJ databases">
        <title>Pedobacter sp. RP-3-8 sp. nov., isolated from Arctic soil.</title>
        <authorList>
            <person name="Dahal R.H."/>
        </authorList>
    </citation>
    <scope>NUCLEOTIDE SEQUENCE [LARGE SCALE GENOMIC DNA]</scope>
    <source>
        <strain evidence="1 2">RP-3-8</strain>
    </source>
</reference>
<name>A0A4R0NBK4_9SPHI</name>
<organism evidence="1 2">
    <name type="scientific">Pedobacter hiemivivus</name>
    <dbReference type="NCBI Taxonomy" id="2530454"/>
    <lineage>
        <taxon>Bacteria</taxon>
        <taxon>Pseudomonadati</taxon>
        <taxon>Bacteroidota</taxon>
        <taxon>Sphingobacteriia</taxon>
        <taxon>Sphingobacteriales</taxon>
        <taxon>Sphingobacteriaceae</taxon>
        <taxon>Pedobacter</taxon>
    </lineage>
</organism>
<keyword evidence="2" id="KW-1185">Reference proteome</keyword>
<dbReference type="OrthoDB" id="713719at2"/>
<dbReference type="AlphaFoldDB" id="A0A4R0NBK4"/>
<sequence length="116" mass="13600">MAEKFGISKRFLYVNRIDVSGSTYSTGHMGMSGENVFVFKNANQFYYYERLGYSEGTFEWVNDKSIKLTSKVMGFDIPYKDERHYKSLNEKLIVFKGDNLFFEGFILRRDNVKGLK</sequence>
<dbReference type="RefSeq" id="WP_131608051.1">
    <property type="nucleotide sequence ID" value="NZ_SJSM01000003.1"/>
</dbReference>
<protein>
    <submittedName>
        <fullName evidence="1">Uncharacterized protein</fullName>
    </submittedName>
</protein>
<comment type="caution">
    <text evidence="1">The sequence shown here is derived from an EMBL/GenBank/DDBJ whole genome shotgun (WGS) entry which is preliminary data.</text>
</comment>
<dbReference type="EMBL" id="SJSM01000003">
    <property type="protein sequence ID" value="TCC97691.1"/>
    <property type="molecule type" value="Genomic_DNA"/>
</dbReference>
<gene>
    <name evidence="1" type="ORF">EZ444_07180</name>
</gene>
<dbReference type="Proteomes" id="UP000291117">
    <property type="component" value="Unassembled WGS sequence"/>
</dbReference>
<accession>A0A4R0NBK4</accession>
<evidence type="ECO:0000313" key="2">
    <source>
        <dbReference type="Proteomes" id="UP000291117"/>
    </source>
</evidence>
<proteinExistence type="predicted"/>
<evidence type="ECO:0000313" key="1">
    <source>
        <dbReference type="EMBL" id="TCC97691.1"/>
    </source>
</evidence>